<evidence type="ECO:0008006" key="4">
    <source>
        <dbReference type="Google" id="ProtNLM"/>
    </source>
</evidence>
<name>A0A7Z9CGE9_9FLAO</name>
<comment type="caution">
    <text evidence="2">The sequence shown here is derived from an EMBL/GenBank/DDBJ whole genome shotgun (WGS) entry which is preliminary data.</text>
</comment>
<protein>
    <recommendedName>
        <fullName evidence="4">Oligosaccharide repeat unit polymerase</fullName>
    </recommendedName>
</protein>
<feature type="transmembrane region" description="Helical" evidence="1">
    <location>
        <begin position="250"/>
        <end position="268"/>
    </location>
</feature>
<feature type="transmembrane region" description="Helical" evidence="1">
    <location>
        <begin position="407"/>
        <end position="426"/>
    </location>
</feature>
<evidence type="ECO:0000256" key="1">
    <source>
        <dbReference type="SAM" id="Phobius"/>
    </source>
</evidence>
<organism evidence="2 3">
    <name type="scientific">Bergeyella zoohelcum</name>
    <dbReference type="NCBI Taxonomy" id="1015"/>
    <lineage>
        <taxon>Bacteria</taxon>
        <taxon>Pseudomonadati</taxon>
        <taxon>Bacteroidota</taxon>
        <taxon>Flavobacteriia</taxon>
        <taxon>Flavobacteriales</taxon>
        <taxon>Weeksellaceae</taxon>
        <taxon>Bergeyella</taxon>
    </lineage>
</organism>
<dbReference type="Proteomes" id="UP000270205">
    <property type="component" value="Unassembled WGS sequence"/>
</dbReference>
<feature type="transmembrane region" description="Helical" evidence="1">
    <location>
        <begin position="227"/>
        <end position="243"/>
    </location>
</feature>
<feature type="transmembrane region" description="Helical" evidence="1">
    <location>
        <begin position="96"/>
        <end position="114"/>
    </location>
</feature>
<feature type="transmembrane region" description="Helical" evidence="1">
    <location>
        <begin position="432"/>
        <end position="451"/>
    </location>
</feature>
<feature type="transmembrane region" description="Helical" evidence="1">
    <location>
        <begin position="135"/>
        <end position="151"/>
    </location>
</feature>
<keyword evidence="1" id="KW-1133">Transmembrane helix</keyword>
<keyword evidence="1" id="KW-0472">Membrane</keyword>
<proteinExistence type="predicted"/>
<feature type="transmembrane region" description="Helical" evidence="1">
    <location>
        <begin position="27"/>
        <end position="45"/>
    </location>
</feature>
<feature type="transmembrane region" description="Helical" evidence="1">
    <location>
        <begin position="204"/>
        <end position="221"/>
    </location>
</feature>
<reference evidence="2 3" key="1">
    <citation type="submission" date="2018-11" db="EMBL/GenBank/DDBJ databases">
        <authorList>
            <consortium name="Pathogen Informatics"/>
        </authorList>
    </citation>
    <scope>NUCLEOTIDE SEQUENCE [LARGE SCALE GENOMIC DNA]</scope>
    <source>
        <strain evidence="2 3">NCTC12929</strain>
    </source>
</reference>
<accession>A0A7Z9CGE9</accession>
<sequence>MVKKSHYIVFLVLFAFTLINQEFFHDSIYSVILLLPILYVVLFFIEKKYYAKYNMVYWFLQIVLFFKFFLTPLVVINAQEIRTIGPAPSNWNFDTAVYLLLYEQVVISIVKVYFLKKKNITKQKMNFIHTRALNVKFIMVMGLLLCYFVAYPESMLPQNIFVEYDYSQDLDVSKGNFSLIAKWLKILSFPVIALWLFRRFNYNKAYFFSVLVLLFFAYLQIGTSRWTLIFYGMVSLKFLFNIYGNKVKKIIYPLFVLGSFVILSMSIYKFSWAINSSVQSNKFIAVIEVMGDQFQAYFSGPSLVTQTIDMVDNSSFRNKISLETLVNDFVGSLPIFSANVDQKDRINYYFNEYIFGYNTFNTSQIAPMTGIGYAYFGELLAPIFVVIYLWIGFVLERKSRESKDSINSYLYLYMSVWSMMCIGFSTQIIWGNWIAVFIPLIILNSLINLVFKK</sequence>
<evidence type="ECO:0000313" key="2">
    <source>
        <dbReference type="EMBL" id="VDH05089.1"/>
    </source>
</evidence>
<dbReference type="AlphaFoldDB" id="A0A7Z9CGE9"/>
<dbReference type="EMBL" id="UYIV01000001">
    <property type="protein sequence ID" value="VDH05089.1"/>
    <property type="molecule type" value="Genomic_DNA"/>
</dbReference>
<feature type="transmembrane region" description="Helical" evidence="1">
    <location>
        <begin position="57"/>
        <end position="76"/>
    </location>
</feature>
<feature type="transmembrane region" description="Helical" evidence="1">
    <location>
        <begin position="5"/>
        <end position="21"/>
    </location>
</feature>
<dbReference type="RefSeq" id="WP_125151533.1">
    <property type="nucleotide sequence ID" value="NZ_UYIV01000001.1"/>
</dbReference>
<keyword evidence="1" id="KW-0812">Transmembrane</keyword>
<evidence type="ECO:0000313" key="3">
    <source>
        <dbReference type="Proteomes" id="UP000270205"/>
    </source>
</evidence>
<gene>
    <name evidence="2" type="ORF">NCTC12929_01760</name>
</gene>
<feature type="transmembrane region" description="Helical" evidence="1">
    <location>
        <begin position="179"/>
        <end position="197"/>
    </location>
</feature>
<feature type="transmembrane region" description="Helical" evidence="1">
    <location>
        <begin position="373"/>
        <end position="395"/>
    </location>
</feature>